<dbReference type="EnsemblPlants" id="EMT16174">
    <property type="protein sequence ID" value="EMT16174"/>
    <property type="gene ID" value="F775_24309"/>
</dbReference>
<organism evidence="1">
    <name type="scientific">Aegilops tauschii</name>
    <name type="common">Tausch's goatgrass</name>
    <name type="synonym">Aegilops squarrosa</name>
    <dbReference type="NCBI Taxonomy" id="37682"/>
    <lineage>
        <taxon>Eukaryota</taxon>
        <taxon>Viridiplantae</taxon>
        <taxon>Streptophyta</taxon>
        <taxon>Embryophyta</taxon>
        <taxon>Tracheophyta</taxon>
        <taxon>Spermatophyta</taxon>
        <taxon>Magnoliopsida</taxon>
        <taxon>Liliopsida</taxon>
        <taxon>Poales</taxon>
        <taxon>Poaceae</taxon>
        <taxon>BOP clade</taxon>
        <taxon>Pooideae</taxon>
        <taxon>Triticodae</taxon>
        <taxon>Triticeae</taxon>
        <taxon>Triticinae</taxon>
        <taxon>Aegilops</taxon>
    </lineage>
</organism>
<accession>R7WCF0</accession>
<name>R7WCF0_AEGTA</name>
<protein>
    <submittedName>
        <fullName evidence="1">Uncharacterized protein</fullName>
    </submittedName>
</protein>
<proteinExistence type="predicted"/>
<dbReference type="AlphaFoldDB" id="R7WCF0"/>
<evidence type="ECO:0000313" key="1">
    <source>
        <dbReference type="EnsemblPlants" id="EMT16174"/>
    </source>
</evidence>
<sequence length="132" mass="14447">MEEQAGGGASLSLSLSLLVAPECRRGNHYRDHKIEMNYRAMGSSKVHRLCALARSSGRQRQGPAAGNSVAAPAGNRECLAGREETRFMRQLGNLGNLSKLNLMLMRKLAVSLDNSLSGIFCLNNMRSGWNRK</sequence>
<reference evidence="1" key="1">
    <citation type="submission" date="2015-06" db="UniProtKB">
        <authorList>
            <consortium name="EnsemblPlants"/>
        </authorList>
    </citation>
    <scope>IDENTIFICATION</scope>
</reference>